<accession>A0A8S1B7I6</accession>
<dbReference type="Proteomes" id="UP000494256">
    <property type="component" value="Unassembled WGS sequence"/>
</dbReference>
<evidence type="ECO:0000313" key="3">
    <source>
        <dbReference type="Proteomes" id="UP000494256"/>
    </source>
</evidence>
<dbReference type="AlphaFoldDB" id="A0A8S1B7I6"/>
<comment type="caution">
    <text evidence="2">The sequence shown here is derived from an EMBL/GenBank/DDBJ whole genome shotgun (WGS) entry which is preliminary data.</text>
</comment>
<sequence length="74" mass="8214">MTSIYMTCSGQAQTTEVPLSETKNPTAELPRLGRSVTRPLSRAHFSRPRHVRTDREASRGKCFTVLLALGVDVK</sequence>
<protein>
    <submittedName>
        <fullName evidence="2">Uncharacterized protein</fullName>
    </submittedName>
</protein>
<name>A0A8S1B7I6_ARCPL</name>
<dbReference type="OrthoDB" id="6588656at2759"/>
<proteinExistence type="predicted"/>
<gene>
    <name evidence="2" type="ORF">APLA_LOCUS15337</name>
</gene>
<dbReference type="EMBL" id="CADEBD010000443">
    <property type="protein sequence ID" value="CAB3255653.1"/>
    <property type="molecule type" value="Genomic_DNA"/>
</dbReference>
<feature type="region of interest" description="Disordered" evidence="1">
    <location>
        <begin position="1"/>
        <end position="27"/>
    </location>
</feature>
<feature type="compositionally biased region" description="Polar residues" evidence="1">
    <location>
        <begin position="1"/>
        <end position="25"/>
    </location>
</feature>
<evidence type="ECO:0000256" key="1">
    <source>
        <dbReference type="SAM" id="MobiDB-lite"/>
    </source>
</evidence>
<reference evidence="2 3" key="1">
    <citation type="submission" date="2020-04" db="EMBL/GenBank/DDBJ databases">
        <authorList>
            <person name="Wallbank WR R."/>
            <person name="Pardo Diaz C."/>
            <person name="Kozak K."/>
            <person name="Martin S."/>
            <person name="Jiggins C."/>
            <person name="Moest M."/>
            <person name="Warren A I."/>
            <person name="Byers J.R.P. K."/>
            <person name="Montejo-Kovacevich G."/>
            <person name="Yen C E."/>
        </authorList>
    </citation>
    <scope>NUCLEOTIDE SEQUENCE [LARGE SCALE GENOMIC DNA]</scope>
</reference>
<evidence type="ECO:0000313" key="2">
    <source>
        <dbReference type="EMBL" id="CAB3255653.1"/>
    </source>
</evidence>
<organism evidence="2 3">
    <name type="scientific">Arctia plantaginis</name>
    <name type="common">Wood tiger moth</name>
    <name type="synonym">Phalaena plantaginis</name>
    <dbReference type="NCBI Taxonomy" id="874455"/>
    <lineage>
        <taxon>Eukaryota</taxon>
        <taxon>Metazoa</taxon>
        <taxon>Ecdysozoa</taxon>
        <taxon>Arthropoda</taxon>
        <taxon>Hexapoda</taxon>
        <taxon>Insecta</taxon>
        <taxon>Pterygota</taxon>
        <taxon>Neoptera</taxon>
        <taxon>Endopterygota</taxon>
        <taxon>Lepidoptera</taxon>
        <taxon>Glossata</taxon>
        <taxon>Ditrysia</taxon>
        <taxon>Noctuoidea</taxon>
        <taxon>Erebidae</taxon>
        <taxon>Arctiinae</taxon>
        <taxon>Arctia</taxon>
    </lineage>
</organism>